<dbReference type="RefSeq" id="WP_143939034.1">
    <property type="nucleotide sequence ID" value="NZ_VKKG01000006.1"/>
</dbReference>
<protein>
    <submittedName>
        <fullName evidence="4">MogA/MoaB family molybdenum cofactor biosynthesis protein</fullName>
    </submittedName>
</protein>
<dbReference type="Pfam" id="PF00994">
    <property type="entry name" value="MoCF_biosynth"/>
    <property type="match status" value="1"/>
</dbReference>
<dbReference type="AlphaFoldDB" id="A0A553JWN9"/>
<dbReference type="GO" id="GO:0006777">
    <property type="term" value="P:Mo-molybdopterin cofactor biosynthetic process"/>
    <property type="evidence" value="ECO:0007669"/>
    <property type="project" value="UniProtKB-KW"/>
</dbReference>
<gene>
    <name evidence="4" type="ORF">FOJ82_13545</name>
</gene>
<dbReference type="InterPro" id="IPR051920">
    <property type="entry name" value="MPT_Adenylyltrnsfr/MoaC-Rel"/>
</dbReference>
<dbReference type="PANTHER" id="PTHR43764:SF1">
    <property type="entry name" value="MOLYBDOPTERIN MOLYBDOTRANSFERASE"/>
    <property type="match status" value="1"/>
</dbReference>
<evidence type="ECO:0000313" key="5">
    <source>
        <dbReference type="Proteomes" id="UP000317638"/>
    </source>
</evidence>
<evidence type="ECO:0000259" key="3">
    <source>
        <dbReference type="SMART" id="SM00852"/>
    </source>
</evidence>
<dbReference type="EMBL" id="VKKG01000006">
    <property type="protein sequence ID" value="TRY16891.1"/>
    <property type="molecule type" value="Genomic_DNA"/>
</dbReference>
<accession>A0A553JWN9</accession>
<dbReference type="SUPFAM" id="SSF53218">
    <property type="entry name" value="Molybdenum cofactor biosynthesis proteins"/>
    <property type="match status" value="1"/>
</dbReference>
<evidence type="ECO:0000313" key="4">
    <source>
        <dbReference type="EMBL" id="TRY16891.1"/>
    </source>
</evidence>
<keyword evidence="5" id="KW-1185">Reference proteome</keyword>
<dbReference type="Proteomes" id="UP000317638">
    <property type="component" value="Unassembled WGS sequence"/>
</dbReference>
<dbReference type="CDD" id="cd00886">
    <property type="entry name" value="MogA_MoaB"/>
    <property type="match status" value="1"/>
</dbReference>
<dbReference type="InterPro" id="IPR001453">
    <property type="entry name" value="MoaB/Mog_dom"/>
</dbReference>
<keyword evidence="2" id="KW-0501">Molybdenum cofactor biosynthesis</keyword>
<dbReference type="InterPro" id="IPR036425">
    <property type="entry name" value="MoaB/Mog-like_dom_sf"/>
</dbReference>
<evidence type="ECO:0000256" key="2">
    <source>
        <dbReference type="ARBA" id="ARBA00023150"/>
    </source>
</evidence>
<dbReference type="Gene3D" id="3.40.980.10">
    <property type="entry name" value="MoaB/Mog-like domain"/>
    <property type="match status" value="1"/>
</dbReference>
<evidence type="ECO:0000256" key="1">
    <source>
        <dbReference type="ARBA" id="ARBA00005046"/>
    </source>
</evidence>
<dbReference type="SMART" id="SM00852">
    <property type="entry name" value="MoCF_biosynth"/>
    <property type="match status" value="1"/>
</dbReference>
<reference evidence="4 5" key="1">
    <citation type="submission" date="2019-07" db="EMBL/GenBank/DDBJ databases">
        <authorList>
            <person name="Zhou L.-Y."/>
        </authorList>
    </citation>
    <scope>NUCLEOTIDE SEQUENCE [LARGE SCALE GENOMIC DNA]</scope>
    <source>
        <strain evidence="4 5">YIM 101269</strain>
    </source>
</reference>
<sequence length="162" mass="16304">MAIRAAVITVSDRAHHGDYEDRSGPVARNALAAAGFDVAGIVVVPDDVAPIQEAIRAAIADGARIVFTTGGTGVAPRDVTPEATAALGGQELPGIPEQIRRRGLANTPLAIASRGLAVAIRDGERSALVVNAPGSRGGARDAVAVVAEVGAHVVGQLDGESH</sequence>
<comment type="caution">
    <text evidence="4">The sequence shown here is derived from an EMBL/GenBank/DDBJ whole genome shotgun (WGS) entry which is preliminary data.</text>
</comment>
<dbReference type="OrthoDB" id="9794429at2"/>
<organism evidence="4 5">
    <name type="scientific">Tessaracoccus rhinocerotis</name>
    <dbReference type="NCBI Taxonomy" id="1689449"/>
    <lineage>
        <taxon>Bacteria</taxon>
        <taxon>Bacillati</taxon>
        <taxon>Actinomycetota</taxon>
        <taxon>Actinomycetes</taxon>
        <taxon>Propionibacteriales</taxon>
        <taxon>Propionibacteriaceae</taxon>
        <taxon>Tessaracoccus</taxon>
    </lineage>
</organism>
<dbReference type="NCBIfam" id="TIGR00177">
    <property type="entry name" value="molyb_syn"/>
    <property type="match status" value="1"/>
</dbReference>
<comment type="pathway">
    <text evidence="1">Cofactor biosynthesis; molybdopterin biosynthesis.</text>
</comment>
<name>A0A553JWN9_9ACTN</name>
<feature type="domain" description="MoaB/Mog" evidence="3">
    <location>
        <begin position="6"/>
        <end position="153"/>
    </location>
</feature>
<proteinExistence type="predicted"/>
<dbReference type="PANTHER" id="PTHR43764">
    <property type="entry name" value="MOLYBDENUM COFACTOR BIOSYNTHESIS"/>
    <property type="match status" value="1"/>
</dbReference>